<evidence type="ECO:0000259" key="6">
    <source>
        <dbReference type="PROSITE" id="PS51677"/>
    </source>
</evidence>
<evidence type="ECO:0000313" key="8">
    <source>
        <dbReference type="Proteomes" id="UP000002301"/>
    </source>
</evidence>
<dbReference type="PROSITE" id="PS51677">
    <property type="entry name" value="NODB"/>
    <property type="match status" value="1"/>
</dbReference>
<organism evidence="7 8">
    <name type="scientific">Brucella anthropi (strain ATCC 49188 / DSM 6882 / CCUG 24695 / JCM 21032 / LMG 3331 / NBRC 15819 / NCTC 12168 / Alc 37)</name>
    <name type="common">Ochrobactrum anthropi</name>
    <dbReference type="NCBI Taxonomy" id="439375"/>
    <lineage>
        <taxon>Bacteria</taxon>
        <taxon>Pseudomonadati</taxon>
        <taxon>Pseudomonadota</taxon>
        <taxon>Alphaproteobacteria</taxon>
        <taxon>Hyphomicrobiales</taxon>
        <taxon>Brucellaceae</taxon>
        <taxon>Brucella/Ochrobactrum group</taxon>
        <taxon>Brucella</taxon>
    </lineage>
</organism>
<dbReference type="Pfam" id="PF01522">
    <property type="entry name" value="Polysacc_deac_1"/>
    <property type="match status" value="1"/>
</dbReference>
<dbReference type="EMBL" id="CP000758">
    <property type="protein sequence ID" value="ABS13121.1"/>
    <property type="molecule type" value="Genomic_DNA"/>
</dbReference>
<evidence type="ECO:0000256" key="3">
    <source>
        <dbReference type="ARBA" id="ARBA00020071"/>
    </source>
</evidence>
<dbReference type="InterPro" id="IPR051398">
    <property type="entry name" value="Polysacch_Deacetylase"/>
</dbReference>
<sequence length="294" mass="32814">MVLHYGCCLRIALAGKGKARLKQLLGAGAMMEMDSLDKARSRLEWYAIRLNDSISRRFPLRPFCLPKNERIITFTFDDVPDTAESAGAAILDKHGVHGTFYIAGNLVGTKEAKRNLITQEGCRKLVERGHELGCHTYDHLKVPYVGAQNIVADLDRNTAYLDVFEPDRVEARNFAYPYCASSMMSRRLFADRFSTCRGGGNRINRGMIDLAFLQAVEIRQPDDDAARQTRWIDDLNANPGWLVFYTHDVSDTPTEFGCKPETFERLVSHAVKSGAAVLSVREALARLGAQRGAA</sequence>
<feature type="domain" description="NodB homology" evidence="6">
    <location>
        <begin position="70"/>
        <end position="294"/>
    </location>
</feature>
<comment type="function">
    <text evidence="1">Is involved in generating a small heat-stable compound (Nod), an acylated oligomer of N-acetylglucosamine, that stimulates mitosis in various plant protoplasts.</text>
</comment>
<dbReference type="PANTHER" id="PTHR34216">
    <property type="match status" value="1"/>
</dbReference>
<evidence type="ECO:0000256" key="5">
    <source>
        <dbReference type="ARBA" id="ARBA00032976"/>
    </source>
</evidence>
<evidence type="ECO:0000256" key="2">
    <source>
        <dbReference type="ARBA" id="ARBA00010973"/>
    </source>
</evidence>
<evidence type="ECO:0000313" key="7">
    <source>
        <dbReference type="EMBL" id="ABS13121.1"/>
    </source>
</evidence>
<evidence type="ECO:0000256" key="1">
    <source>
        <dbReference type="ARBA" id="ARBA00003236"/>
    </source>
</evidence>
<dbReference type="AlphaFoldDB" id="A6WVW7"/>
<evidence type="ECO:0000256" key="4">
    <source>
        <dbReference type="ARBA" id="ARBA00022729"/>
    </source>
</evidence>
<proteinExistence type="inferred from homology"/>
<accession>A6WVW7</accession>
<dbReference type="eggNOG" id="COG0726">
    <property type="taxonomic scope" value="Bacteria"/>
</dbReference>
<dbReference type="STRING" id="439375.Oant_0390"/>
<comment type="similarity">
    <text evidence="2">Belongs to the polysaccharide deacetylase family.</text>
</comment>
<dbReference type="InterPro" id="IPR002509">
    <property type="entry name" value="NODB_dom"/>
</dbReference>
<protein>
    <recommendedName>
        <fullName evidence="3">Chitooligosaccharide deacetylase</fullName>
    </recommendedName>
    <alternativeName>
        <fullName evidence="5">Nodulation protein B</fullName>
    </alternativeName>
</protein>
<keyword evidence="8" id="KW-1185">Reference proteome</keyword>
<keyword evidence="4" id="KW-0732">Signal</keyword>
<dbReference type="Gene3D" id="3.20.20.370">
    <property type="entry name" value="Glycoside hydrolase/deacetylase"/>
    <property type="match status" value="1"/>
</dbReference>
<dbReference type="PANTHER" id="PTHR34216:SF11">
    <property type="entry name" value="CHITOOLIGOSACCHARIDE DEACETYLASE"/>
    <property type="match status" value="1"/>
</dbReference>
<dbReference type="GO" id="GO:0016810">
    <property type="term" value="F:hydrolase activity, acting on carbon-nitrogen (but not peptide) bonds"/>
    <property type="evidence" value="ECO:0007669"/>
    <property type="project" value="InterPro"/>
</dbReference>
<name>A6WVW7_BRUA4</name>
<dbReference type="Proteomes" id="UP000002301">
    <property type="component" value="Chromosome 1"/>
</dbReference>
<dbReference type="InterPro" id="IPR011330">
    <property type="entry name" value="Glyco_hydro/deAcase_b/a-brl"/>
</dbReference>
<dbReference type="CDD" id="cd10967">
    <property type="entry name" value="CE4_GLA_like_6s"/>
    <property type="match status" value="1"/>
</dbReference>
<reference evidence="7 8" key="1">
    <citation type="journal article" date="2011" name="J. Bacteriol.">
        <title>Genome of Ochrobactrum anthropi ATCC 49188 T, a versatile opportunistic pathogen and symbiont of several eukaryotic hosts.</title>
        <authorList>
            <person name="Chain P.S."/>
            <person name="Lang D.M."/>
            <person name="Comerci D.J."/>
            <person name="Malfatti S.A."/>
            <person name="Vergez L.M."/>
            <person name="Shin M."/>
            <person name="Ugalde R.A."/>
            <person name="Garcia E."/>
            <person name="Tolmasky M.E."/>
        </authorList>
    </citation>
    <scope>NUCLEOTIDE SEQUENCE [LARGE SCALE GENOMIC DNA]</scope>
    <source>
        <strain evidence="8">ATCC 49188 / DSM 6882 / CCUG 24695 / JCM 21032 / LMG 3331 / NBRC 15819 / NCTC 12168 / Alc 37</strain>
    </source>
</reference>
<dbReference type="HOGENOM" id="CLU_1109741_0_0_5"/>
<dbReference type="SUPFAM" id="SSF88713">
    <property type="entry name" value="Glycoside hydrolase/deacetylase"/>
    <property type="match status" value="1"/>
</dbReference>
<gene>
    <name evidence="7" type="ordered locus">Oant_0390</name>
</gene>
<dbReference type="KEGG" id="oan:Oant_0390"/>
<dbReference type="GO" id="GO:0005975">
    <property type="term" value="P:carbohydrate metabolic process"/>
    <property type="evidence" value="ECO:0007669"/>
    <property type="project" value="InterPro"/>
</dbReference>